<dbReference type="GO" id="GO:0046983">
    <property type="term" value="F:protein dimerization activity"/>
    <property type="evidence" value="ECO:0007669"/>
    <property type="project" value="InterPro"/>
</dbReference>
<comment type="catalytic activity">
    <reaction evidence="1">
        <text>ATP + protein L-histidine = ADP + protein N-phospho-L-histidine.</text>
        <dbReference type="EC" id="2.7.13.3"/>
    </reaction>
</comment>
<reference evidence="11 12" key="1">
    <citation type="submission" date="2020-08" db="EMBL/GenBank/DDBJ databases">
        <title>Sequencing the genomes of 1000 actinobacteria strains.</title>
        <authorList>
            <person name="Klenk H.-P."/>
        </authorList>
    </citation>
    <scope>NUCLEOTIDE SEQUENCE [LARGE SCALE GENOMIC DNA]</scope>
    <source>
        <strain evidence="11 12">DSM 105369</strain>
    </source>
</reference>
<dbReference type="SUPFAM" id="SSF55781">
    <property type="entry name" value="GAF domain-like"/>
    <property type="match status" value="1"/>
</dbReference>
<dbReference type="PANTHER" id="PTHR24421:SF10">
    <property type="entry name" value="NITRATE_NITRITE SENSOR PROTEIN NARQ"/>
    <property type="match status" value="1"/>
</dbReference>
<keyword evidence="12" id="KW-1185">Reference proteome</keyword>
<dbReference type="Pfam" id="PF07730">
    <property type="entry name" value="HisKA_3"/>
    <property type="match status" value="1"/>
</dbReference>
<evidence type="ECO:0000259" key="10">
    <source>
        <dbReference type="Pfam" id="PF13185"/>
    </source>
</evidence>
<dbReference type="InterPro" id="IPR011712">
    <property type="entry name" value="Sig_transdc_His_kin_sub3_dim/P"/>
</dbReference>
<dbReference type="Pfam" id="PF13185">
    <property type="entry name" value="GAF_2"/>
    <property type="match status" value="1"/>
</dbReference>
<dbReference type="CDD" id="cd16917">
    <property type="entry name" value="HATPase_UhpB-NarQ-NarX-like"/>
    <property type="match status" value="1"/>
</dbReference>
<dbReference type="GO" id="GO:0005524">
    <property type="term" value="F:ATP binding"/>
    <property type="evidence" value="ECO:0007669"/>
    <property type="project" value="UniProtKB-KW"/>
</dbReference>
<dbReference type="AlphaFoldDB" id="A0A839N6V8"/>
<comment type="caution">
    <text evidence="11">The sequence shown here is derived from an EMBL/GenBank/DDBJ whole genome shotgun (WGS) entry which is preliminary data.</text>
</comment>
<evidence type="ECO:0000256" key="7">
    <source>
        <dbReference type="ARBA" id="ARBA00022840"/>
    </source>
</evidence>
<keyword evidence="3" id="KW-0597">Phosphoprotein</keyword>
<keyword evidence="5" id="KW-0547">Nucleotide-binding</keyword>
<dbReference type="Gene3D" id="3.30.565.10">
    <property type="entry name" value="Histidine kinase-like ATPase, C-terminal domain"/>
    <property type="match status" value="1"/>
</dbReference>
<evidence type="ECO:0000256" key="6">
    <source>
        <dbReference type="ARBA" id="ARBA00022777"/>
    </source>
</evidence>
<dbReference type="EC" id="2.7.13.3" evidence="2"/>
<keyword evidence="4" id="KW-0808">Transferase</keyword>
<dbReference type="Proteomes" id="UP000559182">
    <property type="component" value="Unassembled WGS sequence"/>
</dbReference>
<organism evidence="11 12">
    <name type="scientific">Flexivirga oryzae</name>
    <dbReference type="NCBI Taxonomy" id="1794944"/>
    <lineage>
        <taxon>Bacteria</taxon>
        <taxon>Bacillati</taxon>
        <taxon>Actinomycetota</taxon>
        <taxon>Actinomycetes</taxon>
        <taxon>Micrococcales</taxon>
        <taxon>Dermacoccaceae</taxon>
        <taxon>Flexivirga</taxon>
    </lineage>
</organism>
<feature type="domain" description="Signal transduction histidine kinase subgroup 3 dimerisation and phosphoacceptor" evidence="9">
    <location>
        <begin position="186"/>
        <end position="249"/>
    </location>
</feature>
<dbReference type="InterPro" id="IPR036890">
    <property type="entry name" value="HATPase_C_sf"/>
</dbReference>
<dbReference type="RefSeq" id="WP_183321913.1">
    <property type="nucleotide sequence ID" value="NZ_JACHVQ010000003.1"/>
</dbReference>
<keyword evidence="8" id="KW-0902">Two-component regulatory system</keyword>
<dbReference type="InterPro" id="IPR029016">
    <property type="entry name" value="GAF-like_dom_sf"/>
</dbReference>
<evidence type="ECO:0000313" key="11">
    <source>
        <dbReference type="EMBL" id="MBB2893488.1"/>
    </source>
</evidence>
<evidence type="ECO:0000256" key="8">
    <source>
        <dbReference type="ARBA" id="ARBA00023012"/>
    </source>
</evidence>
<dbReference type="Gene3D" id="3.30.450.40">
    <property type="match status" value="1"/>
</dbReference>
<dbReference type="SUPFAM" id="SSF55874">
    <property type="entry name" value="ATPase domain of HSP90 chaperone/DNA topoisomerase II/histidine kinase"/>
    <property type="match status" value="1"/>
</dbReference>
<dbReference type="PANTHER" id="PTHR24421">
    <property type="entry name" value="NITRATE/NITRITE SENSOR PROTEIN NARX-RELATED"/>
    <property type="match status" value="1"/>
</dbReference>
<dbReference type="EMBL" id="JACHVQ010000003">
    <property type="protein sequence ID" value="MBB2893488.1"/>
    <property type="molecule type" value="Genomic_DNA"/>
</dbReference>
<evidence type="ECO:0000256" key="4">
    <source>
        <dbReference type="ARBA" id="ARBA00022679"/>
    </source>
</evidence>
<gene>
    <name evidence="11" type="ORF">FHU39_003519</name>
</gene>
<sequence length="382" mass="40811">MGEPSQEAAWRADAMRDLLLSYRELVLSLDQDRILHAAVERARSGLGTAIALGGRVEDGDLLVLRHWSGTETPSLHDLVVPVGLGLGGKASATGRPQVVAHYVKSSRITHHFDAPVADEGVHTMAAVPIEAADGTRSVVYVGHRDRLTATDRLMGQFEQLGTATSLALDVAQQVRTERTKAVSGTRQELALDLHDSVGALLFRIGVEIRDLAGSPGCSEQVSDRLKDMENRIGEAAMGLRECVAGLRRDRDDSSADLRTALSADCAAYQERCGVTTRLVALSAIPPLDDLRAACLRRCVRESLLNVEKHADASCVVVSLAAQDDGVLIAVSDDGADPPSDTRQPGIGIASLTEEFGRLGGWFEFVHEAGEGGTARGWLPQDT</sequence>
<dbReference type="InterPro" id="IPR003018">
    <property type="entry name" value="GAF"/>
</dbReference>
<keyword evidence="7" id="KW-0067">ATP-binding</keyword>
<proteinExistence type="predicted"/>
<dbReference type="GO" id="GO:0000155">
    <property type="term" value="F:phosphorelay sensor kinase activity"/>
    <property type="evidence" value="ECO:0007669"/>
    <property type="project" value="InterPro"/>
</dbReference>
<protein>
    <recommendedName>
        <fullName evidence="2">histidine kinase</fullName>
        <ecNumber evidence="2">2.7.13.3</ecNumber>
    </recommendedName>
</protein>
<accession>A0A839N6V8</accession>
<feature type="domain" description="GAF" evidence="10">
    <location>
        <begin position="29"/>
        <end position="169"/>
    </location>
</feature>
<evidence type="ECO:0000256" key="1">
    <source>
        <dbReference type="ARBA" id="ARBA00000085"/>
    </source>
</evidence>
<evidence type="ECO:0000256" key="5">
    <source>
        <dbReference type="ARBA" id="ARBA00022741"/>
    </source>
</evidence>
<keyword evidence="6 11" id="KW-0418">Kinase</keyword>
<dbReference type="Gene3D" id="1.20.5.1930">
    <property type="match status" value="1"/>
</dbReference>
<dbReference type="InterPro" id="IPR050482">
    <property type="entry name" value="Sensor_HK_TwoCompSys"/>
</dbReference>
<name>A0A839N6V8_9MICO</name>
<evidence type="ECO:0000259" key="9">
    <source>
        <dbReference type="Pfam" id="PF07730"/>
    </source>
</evidence>
<evidence type="ECO:0000313" key="12">
    <source>
        <dbReference type="Proteomes" id="UP000559182"/>
    </source>
</evidence>
<evidence type="ECO:0000256" key="2">
    <source>
        <dbReference type="ARBA" id="ARBA00012438"/>
    </source>
</evidence>
<dbReference type="GO" id="GO:0016020">
    <property type="term" value="C:membrane"/>
    <property type="evidence" value="ECO:0007669"/>
    <property type="project" value="InterPro"/>
</dbReference>
<evidence type="ECO:0000256" key="3">
    <source>
        <dbReference type="ARBA" id="ARBA00022553"/>
    </source>
</evidence>